<comment type="catalytic activity">
    <reaction evidence="1">
        <text>ATP + protein L-histidine = ADP + protein N-phospho-L-histidine.</text>
        <dbReference type="EC" id="2.7.13.3"/>
    </reaction>
</comment>
<organism evidence="15 16">
    <name type="scientific">Cohnella phaseoli</name>
    <dbReference type="NCBI Taxonomy" id="456490"/>
    <lineage>
        <taxon>Bacteria</taxon>
        <taxon>Bacillati</taxon>
        <taxon>Bacillota</taxon>
        <taxon>Bacilli</taxon>
        <taxon>Bacillales</taxon>
        <taxon>Paenibacillaceae</taxon>
        <taxon>Cohnella</taxon>
    </lineage>
</organism>
<accession>A0A3D9KH80</accession>
<dbReference type="Pfam" id="PF06580">
    <property type="entry name" value="His_kinase"/>
    <property type="match status" value="1"/>
</dbReference>
<feature type="domain" description="Histidine kinase" evidence="13">
    <location>
        <begin position="474"/>
        <end position="578"/>
    </location>
</feature>
<proteinExistence type="predicted"/>
<dbReference type="GO" id="GO:0000155">
    <property type="term" value="F:phosphorelay sensor kinase activity"/>
    <property type="evidence" value="ECO:0007669"/>
    <property type="project" value="InterPro"/>
</dbReference>
<evidence type="ECO:0000313" key="15">
    <source>
        <dbReference type="EMBL" id="RED85240.1"/>
    </source>
</evidence>
<evidence type="ECO:0000256" key="6">
    <source>
        <dbReference type="ARBA" id="ARBA00022679"/>
    </source>
</evidence>
<dbReference type="InterPro" id="IPR003594">
    <property type="entry name" value="HATPase_dom"/>
</dbReference>
<evidence type="ECO:0000256" key="4">
    <source>
        <dbReference type="ARBA" id="ARBA00022475"/>
    </source>
</evidence>
<comment type="subcellular location">
    <subcellularLocation>
        <location evidence="2">Cell membrane</location>
        <topology evidence="2">Multi-pass membrane protein</topology>
    </subcellularLocation>
</comment>
<dbReference type="GO" id="GO:0005524">
    <property type="term" value="F:ATP binding"/>
    <property type="evidence" value="ECO:0007669"/>
    <property type="project" value="UniProtKB-KW"/>
</dbReference>
<evidence type="ECO:0000256" key="12">
    <source>
        <dbReference type="SAM" id="Phobius"/>
    </source>
</evidence>
<keyword evidence="4" id="KW-1003">Cell membrane</keyword>
<reference evidence="15 16" key="1">
    <citation type="submission" date="2018-07" db="EMBL/GenBank/DDBJ databases">
        <title>Genomic Encyclopedia of Type Strains, Phase III (KMG-III): the genomes of soil and plant-associated and newly described type strains.</title>
        <authorList>
            <person name="Whitman W."/>
        </authorList>
    </citation>
    <scope>NUCLEOTIDE SEQUENCE [LARGE SCALE GENOMIC DNA]</scope>
    <source>
        <strain evidence="15 16">CECT 7287</strain>
    </source>
</reference>
<name>A0A3D9KH80_9BACL</name>
<keyword evidence="12" id="KW-0812">Transmembrane</keyword>
<dbReference type="PROSITE" id="PS50109">
    <property type="entry name" value="HIS_KIN"/>
    <property type="match status" value="1"/>
</dbReference>
<evidence type="ECO:0000256" key="11">
    <source>
        <dbReference type="ARBA" id="ARBA00023136"/>
    </source>
</evidence>
<evidence type="ECO:0000256" key="10">
    <source>
        <dbReference type="ARBA" id="ARBA00023012"/>
    </source>
</evidence>
<dbReference type="AlphaFoldDB" id="A0A3D9KH80"/>
<sequence length="582" mass="66612">MIAIKRRIDNIPIFPKLVLTFLIITLPLFTLSLVLNDLGKQEVKNQISSSITMNIHYYFTTLEKELERIIRNQQGFINDEDLIQLSNSLTILSDYQRTKTINDLKLKLTALKESSIYIKNISVYIRSLNGTVSTSSLEEVSGNGEEAEAIAKATYTSGIPITVWQDRLFLNLTYPLNLSKTEKEPQFIQNIELSMEALTGALNSFPQEGGALLFNDKWQIANDKYTSPQAEIREALTERMRESTAFTMQVDIGKQPYMAVYEKSTFLDASLLFYFPENVVVGQLKTYGVWFWLLVASSFIIVVLFSYGIYLLIHRPLQNLVRRFRSVEAGDFSAVLSSSREDEFGYIFNRFERTVLNLKTLIDELYVQKIRLQQSELKQLQMQITPHFLYNSFFILHRLIKNDENETAELISKNLGDYFHYITRNGLEEVPLEHEVNHVRSYVEIQNVRFSSRIVVDFDPLPPSFHGILIPRLILQPLVENAYEHGLGEVVREGRLSIRFAVEADKLIFSVEDNGAGLTQERLAELNGALHRSDEGETTGLINIHRRLKLKYGERGGLEIGRGSMGGARVRIYIPSDKGEQI</sequence>
<dbReference type="InterPro" id="IPR003660">
    <property type="entry name" value="HAMP_dom"/>
</dbReference>
<dbReference type="OrthoDB" id="9776552at2"/>
<dbReference type="InterPro" id="IPR010559">
    <property type="entry name" value="Sig_transdc_His_kin_internal"/>
</dbReference>
<dbReference type="CDD" id="cd06225">
    <property type="entry name" value="HAMP"/>
    <property type="match status" value="1"/>
</dbReference>
<dbReference type="PANTHER" id="PTHR34220:SF7">
    <property type="entry name" value="SENSOR HISTIDINE KINASE YPDA"/>
    <property type="match status" value="1"/>
</dbReference>
<evidence type="ECO:0000256" key="5">
    <source>
        <dbReference type="ARBA" id="ARBA00022553"/>
    </source>
</evidence>
<dbReference type="RefSeq" id="WP_116060236.1">
    <property type="nucleotide sequence ID" value="NZ_QRDZ01000005.1"/>
</dbReference>
<dbReference type="SUPFAM" id="SSF158472">
    <property type="entry name" value="HAMP domain-like"/>
    <property type="match status" value="1"/>
</dbReference>
<keyword evidence="9" id="KW-0067">ATP-binding</keyword>
<feature type="domain" description="HAMP" evidence="14">
    <location>
        <begin position="311"/>
        <end position="363"/>
    </location>
</feature>
<evidence type="ECO:0000313" key="16">
    <source>
        <dbReference type="Proteomes" id="UP000256977"/>
    </source>
</evidence>
<gene>
    <name evidence="15" type="ORF">DFP98_105251</name>
</gene>
<dbReference type="SUPFAM" id="SSF55874">
    <property type="entry name" value="ATPase domain of HSP90 chaperone/DNA topoisomerase II/histidine kinase"/>
    <property type="match status" value="1"/>
</dbReference>
<dbReference type="Gene3D" id="6.10.340.10">
    <property type="match status" value="1"/>
</dbReference>
<comment type="caution">
    <text evidence="15">The sequence shown here is derived from an EMBL/GenBank/DDBJ whole genome shotgun (WGS) entry which is preliminary data.</text>
</comment>
<evidence type="ECO:0000256" key="2">
    <source>
        <dbReference type="ARBA" id="ARBA00004651"/>
    </source>
</evidence>
<dbReference type="EC" id="2.7.13.3" evidence="3"/>
<keyword evidence="6" id="KW-0808">Transferase</keyword>
<dbReference type="InterPro" id="IPR005467">
    <property type="entry name" value="His_kinase_dom"/>
</dbReference>
<dbReference type="SMART" id="SM00304">
    <property type="entry name" value="HAMP"/>
    <property type="match status" value="1"/>
</dbReference>
<dbReference type="GO" id="GO:0005886">
    <property type="term" value="C:plasma membrane"/>
    <property type="evidence" value="ECO:0007669"/>
    <property type="project" value="UniProtKB-SubCell"/>
</dbReference>
<evidence type="ECO:0000256" key="9">
    <source>
        <dbReference type="ARBA" id="ARBA00022840"/>
    </source>
</evidence>
<evidence type="ECO:0000256" key="7">
    <source>
        <dbReference type="ARBA" id="ARBA00022741"/>
    </source>
</evidence>
<evidence type="ECO:0000259" key="14">
    <source>
        <dbReference type="PROSITE" id="PS50885"/>
    </source>
</evidence>
<dbReference type="Gene3D" id="3.30.565.10">
    <property type="entry name" value="Histidine kinase-like ATPase, C-terminal domain"/>
    <property type="match status" value="1"/>
</dbReference>
<dbReference type="InterPro" id="IPR036890">
    <property type="entry name" value="HATPase_C_sf"/>
</dbReference>
<dbReference type="EMBL" id="QRDZ01000005">
    <property type="protein sequence ID" value="RED85240.1"/>
    <property type="molecule type" value="Genomic_DNA"/>
</dbReference>
<keyword evidence="16" id="KW-1185">Reference proteome</keyword>
<evidence type="ECO:0000259" key="13">
    <source>
        <dbReference type="PROSITE" id="PS50109"/>
    </source>
</evidence>
<dbReference type="PROSITE" id="PS50885">
    <property type="entry name" value="HAMP"/>
    <property type="match status" value="1"/>
</dbReference>
<evidence type="ECO:0000256" key="3">
    <source>
        <dbReference type="ARBA" id="ARBA00012438"/>
    </source>
</evidence>
<keyword evidence="10" id="KW-0902">Two-component regulatory system</keyword>
<keyword evidence="5" id="KW-0597">Phosphoprotein</keyword>
<feature type="transmembrane region" description="Helical" evidence="12">
    <location>
        <begin position="289"/>
        <end position="313"/>
    </location>
</feature>
<dbReference type="InterPro" id="IPR050640">
    <property type="entry name" value="Bact_2-comp_sensor_kinase"/>
</dbReference>
<keyword evidence="7" id="KW-0547">Nucleotide-binding</keyword>
<protein>
    <recommendedName>
        <fullName evidence="3">histidine kinase</fullName>
        <ecNumber evidence="3">2.7.13.3</ecNumber>
    </recommendedName>
</protein>
<dbReference type="Proteomes" id="UP000256977">
    <property type="component" value="Unassembled WGS sequence"/>
</dbReference>
<keyword evidence="11 12" id="KW-0472">Membrane</keyword>
<dbReference type="Pfam" id="PF02518">
    <property type="entry name" value="HATPase_c"/>
    <property type="match status" value="1"/>
</dbReference>
<evidence type="ECO:0000256" key="1">
    <source>
        <dbReference type="ARBA" id="ARBA00000085"/>
    </source>
</evidence>
<dbReference type="PANTHER" id="PTHR34220">
    <property type="entry name" value="SENSOR HISTIDINE KINASE YPDA"/>
    <property type="match status" value="1"/>
</dbReference>
<evidence type="ECO:0000256" key="8">
    <source>
        <dbReference type="ARBA" id="ARBA00022777"/>
    </source>
</evidence>
<keyword evidence="12" id="KW-1133">Transmembrane helix</keyword>
<keyword evidence="8 15" id="KW-0418">Kinase</keyword>